<keyword evidence="5" id="KW-0460">Magnesium</keyword>
<evidence type="ECO:0000256" key="2">
    <source>
        <dbReference type="ARBA" id="ARBA00022603"/>
    </source>
</evidence>
<dbReference type="GO" id="GO:0032259">
    <property type="term" value="P:methylation"/>
    <property type="evidence" value="ECO:0007669"/>
    <property type="project" value="UniProtKB-KW"/>
</dbReference>
<sequence>MQKTVIEKGKPMLQDTIKNMCRGGFRIPKCFRMADLGCSSGPNALLPTINMMDAVREACPPDADLPEFQAFLNDLPDNDFNAIFRSIPNSLGPDKNHKCSVAAVAGSFYNKLFPSNSLHFVHSSYSLHWLSQVPEGIEKMNTRDIYIGESSPTEVVEVYVKQYEKDLTAFLRYRADELKPGGRMVLVLLGRGTPLHTGTPYLVDPLTEALLQFVSEGLIEEEKLVSLNVPSYSPHKDEMKEIIEKEGSLTLDRLEVTEMNWDNITGAAVAEEDGGSNGSPAAKFLTKTIRAVMEPMVAAHFGESVVDPLFLRYEQLVARRLAADDEKKNLKFWNLSLSLTKKSN</sequence>
<evidence type="ECO:0000256" key="3">
    <source>
        <dbReference type="ARBA" id="ARBA00022679"/>
    </source>
</evidence>
<dbReference type="InterPro" id="IPR042086">
    <property type="entry name" value="MeTrfase_capping"/>
</dbReference>
<dbReference type="SUPFAM" id="SSF53335">
    <property type="entry name" value="S-adenosyl-L-methionine-dependent methyltransferases"/>
    <property type="match status" value="1"/>
</dbReference>
<dbReference type="AlphaFoldDB" id="A0A328E3Z3"/>
<evidence type="ECO:0000256" key="5">
    <source>
        <dbReference type="ARBA" id="ARBA00022842"/>
    </source>
</evidence>
<dbReference type="GO" id="GO:0008168">
    <property type="term" value="F:methyltransferase activity"/>
    <property type="evidence" value="ECO:0007669"/>
    <property type="project" value="UniProtKB-KW"/>
</dbReference>
<proteinExistence type="inferred from homology"/>
<evidence type="ECO:0000256" key="1">
    <source>
        <dbReference type="ARBA" id="ARBA00007967"/>
    </source>
</evidence>
<gene>
    <name evidence="6" type="ORF">DM860_014973</name>
</gene>
<dbReference type="Proteomes" id="UP000249390">
    <property type="component" value="Unassembled WGS sequence"/>
</dbReference>
<keyword evidence="4" id="KW-0479">Metal-binding</keyword>
<dbReference type="GO" id="GO:0046872">
    <property type="term" value="F:metal ion binding"/>
    <property type="evidence" value="ECO:0007669"/>
    <property type="project" value="UniProtKB-KW"/>
</dbReference>
<keyword evidence="2" id="KW-0489">Methyltransferase</keyword>
<dbReference type="Gene3D" id="1.10.1200.270">
    <property type="entry name" value="Methyltransferase, alpha-helical capping domain"/>
    <property type="match status" value="1"/>
</dbReference>
<organism evidence="6 7">
    <name type="scientific">Cuscuta australis</name>
    <dbReference type="NCBI Taxonomy" id="267555"/>
    <lineage>
        <taxon>Eukaryota</taxon>
        <taxon>Viridiplantae</taxon>
        <taxon>Streptophyta</taxon>
        <taxon>Embryophyta</taxon>
        <taxon>Tracheophyta</taxon>
        <taxon>Spermatophyta</taxon>
        <taxon>Magnoliopsida</taxon>
        <taxon>eudicotyledons</taxon>
        <taxon>Gunneridae</taxon>
        <taxon>Pentapetalae</taxon>
        <taxon>asterids</taxon>
        <taxon>lamiids</taxon>
        <taxon>Solanales</taxon>
        <taxon>Convolvulaceae</taxon>
        <taxon>Cuscuteae</taxon>
        <taxon>Cuscuta</taxon>
        <taxon>Cuscuta subgen. Grammica</taxon>
        <taxon>Cuscuta sect. Cleistogrammica</taxon>
    </lineage>
</organism>
<keyword evidence="3" id="KW-0808">Transferase</keyword>
<evidence type="ECO:0000313" key="6">
    <source>
        <dbReference type="EMBL" id="RAL52146.1"/>
    </source>
</evidence>
<comment type="similarity">
    <text evidence="1">Belongs to the methyltransferase superfamily. Type-7 methyltransferase family.</text>
</comment>
<dbReference type="Gene3D" id="3.40.50.150">
    <property type="entry name" value="Vaccinia Virus protein VP39"/>
    <property type="match status" value="1"/>
</dbReference>
<keyword evidence="7" id="KW-1185">Reference proteome</keyword>
<reference evidence="6 7" key="1">
    <citation type="submission" date="2018-06" db="EMBL/GenBank/DDBJ databases">
        <title>The Genome of Cuscuta australis (Dodder) Provides Insight into the Evolution of Plant Parasitism.</title>
        <authorList>
            <person name="Liu H."/>
        </authorList>
    </citation>
    <scope>NUCLEOTIDE SEQUENCE [LARGE SCALE GENOMIC DNA]</scope>
    <source>
        <strain evidence="7">cv. Yunnan</strain>
        <tissue evidence="6">Vines</tissue>
    </source>
</reference>
<dbReference type="InterPro" id="IPR029063">
    <property type="entry name" value="SAM-dependent_MTases_sf"/>
</dbReference>
<dbReference type="InterPro" id="IPR005299">
    <property type="entry name" value="MeTrfase_7"/>
</dbReference>
<name>A0A328E3Z3_9ASTE</name>
<dbReference type="Pfam" id="PF03492">
    <property type="entry name" value="Methyltransf_7"/>
    <property type="match status" value="1"/>
</dbReference>
<dbReference type="EMBL" id="NQVE01000040">
    <property type="protein sequence ID" value="RAL52146.1"/>
    <property type="molecule type" value="Genomic_DNA"/>
</dbReference>
<evidence type="ECO:0000313" key="7">
    <source>
        <dbReference type="Proteomes" id="UP000249390"/>
    </source>
</evidence>
<accession>A0A328E3Z3</accession>
<comment type="caution">
    <text evidence="6">The sequence shown here is derived from an EMBL/GenBank/DDBJ whole genome shotgun (WGS) entry which is preliminary data.</text>
</comment>
<evidence type="ECO:0000256" key="4">
    <source>
        <dbReference type="ARBA" id="ARBA00022723"/>
    </source>
</evidence>
<dbReference type="PANTHER" id="PTHR31009">
    <property type="entry name" value="S-ADENOSYL-L-METHIONINE:CARBOXYL METHYLTRANSFERASE FAMILY PROTEIN"/>
    <property type="match status" value="1"/>
</dbReference>
<protein>
    <submittedName>
        <fullName evidence="6">Uncharacterized protein</fullName>
    </submittedName>
</protein>